<dbReference type="InterPro" id="IPR011109">
    <property type="entry name" value="DNA_bind_recombinase_dom"/>
</dbReference>
<accession>A0A926HY54</accession>
<feature type="domain" description="Recombinase" evidence="2">
    <location>
        <begin position="171"/>
        <end position="295"/>
    </location>
</feature>
<dbReference type="InterPro" id="IPR006119">
    <property type="entry name" value="Resolv_N"/>
</dbReference>
<dbReference type="InterPro" id="IPR050639">
    <property type="entry name" value="SSR_resolvase"/>
</dbReference>
<keyword evidence="4" id="KW-1185">Reference proteome</keyword>
<reference evidence="3" key="1">
    <citation type="submission" date="2020-08" db="EMBL/GenBank/DDBJ databases">
        <title>Genome public.</title>
        <authorList>
            <person name="Liu C."/>
            <person name="Sun Q."/>
        </authorList>
    </citation>
    <scope>NUCLEOTIDE SEQUENCE</scope>
    <source>
        <strain evidence="3">H8</strain>
    </source>
</reference>
<proteinExistence type="predicted"/>
<dbReference type="AlphaFoldDB" id="A0A926HY54"/>
<dbReference type="PROSITE" id="PS51736">
    <property type="entry name" value="RECOMBINASES_3"/>
    <property type="match status" value="1"/>
</dbReference>
<dbReference type="InterPro" id="IPR036162">
    <property type="entry name" value="Resolvase-like_N_sf"/>
</dbReference>
<name>A0A926HY54_9FIRM</name>
<dbReference type="SMART" id="SM00857">
    <property type="entry name" value="Resolvase"/>
    <property type="match status" value="1"/>
</dbReference>
<dbReference type="Pfam" id="PF00239">
    <property type="entry name" value="Resolvase"/>
    <property type="match status" value="1"/>
</dbReference>
<dbReference type="EMBL" id="JACRSU010000001">
    <property type="protein sequence ID" value="MBC8540063.1"/>
    <property type="molecule type" value="Genomic_DNA"/>
</dbReference>
<dbReference type="Pfam" id="PF13408">
    <property type="entry name" value="Zn_ribbon_recom"/>
    <property type="match status" value="1"/>
</dbReference>
<dbReference type="PANTHER" id="PTHR30461">
    <property type="entry name" value="DNA-INVERTASE FROM LAMBDOID PROPHAGE"/>
    <property type="match status" value="1"/>
</dbReference>
<dbReference type="PANTHER" id="PTHR30461:SF23">
    <property type="entry name" value="DNA RECOMBINASE-RELATED"/>
    <property type="match status" value="1"/>
</dbReference>
<evidence type="ECO:0000313" key="4">
    <source>
        <dbReference type="Proteomes" id="UP000611762"/>
    </source>
</evidence>
<dbReference type="InterPro" id="IPR038109">
    <property type="entry name" value="DNA_bind_recomb_sf"/>
</dbReference>
<protein>
    <submittedName>
        <fullName evidence="3">Recombinase family protein</fullName>
    </submittedName>
</protein>
<evidence type="ECO:0000313" key="3">
    <source>
        <dbReference type="EMBL" id="MBC8540063.1"/>
    </source>
</evidence>
<gene>
    <name evidence="3" type="ORF">H8698_03615</name>
</gene>
<evidence type="ECO:0000259" key="1">
    <source>
        <dbReference type="PROSITE" id="PS51736"/>
    </source>
</evidence>
<dbReference type="RefSeq" id="WP_249311196.1">
    <property type="nucleotide sequence ID" value="NZ_JACRSU010000001.1"/>
</dbReference>
<feature type="domain" description="Resolvase/invertase-type recombinase catalytic" evidence="1">
    <location>
        <begin position="17"/>
        <end position="164"/>
    </location>
</feature>
<dbReference type="PROSITE" id="PS51737">
    <property type="entry name" value="RECOMBINASE_DNA_BIND"/>
    <property type="match status" value="1"/>
</dbReference>
<dbReference type="Gene3D" id="3.90.1750.20">
    <property type="entry name" value="Putative Large Serine Recombinase, Chain B, Domain 2"/>
    <property type="match status" value="1"/>
</dbReference>
<sequence length="436" mass="51106">MKITELPAKPKEQKITRVAAYARVSSDKDAAFHSLEAQTECYEQYVAAHPDWQLVGIYSDNGISGTTINRPEFQRMLQDCRDGKIDLVVTKSVTRFARNTVILLETIRELKRLGVDTYFEKEDMHSISPDGELLVTLLAMYAEEEARSASENQRWRIVKRFENGEPWVGKMLGYRLEDCRLVVVPEEAEIVRQIFSDYLSGMGIYRIVKKLIHQGVTPANGNKWGHSSIHGILTNEKYTGNMILQKTYREDFRDRTYRKNRGERRKYYVEHSHEAIIDQETFDKVQEEMAQRAAKYNHSKQNDQIHLFCGLLQCGNCGRYYRYRHSNVKKYDRVIWVCPSYYTLGKDICPAQSILEEILIAKTKEVLTTDELNREILQERIEKIIVPAHNHLRYILRDGTEVEVEWQHRSRSEGWTPEMREVARQRALARHQKEEK</sequence>
<comment type="caution">
    <text evidence="3">The sequence shown here is derived from an EMBL/GenBank/DDBJ whole genome shotgun (WGS) entry which is preliminary data.</text>
</comment>
<dbReference type="GO" id="GO:0003677">
    <property type="term" value="F:DNA binding"/>
    <property type="evidence" value="ECO:0007669"/>
    <property type="project" value="InterPro"/>
</dbReference>
<dbReference type="GO" id="GO:0000150">
    <property type="term" value="F:DNA strand exchange activity"/>
    <property type="evidence" value="ECO:0007669"/>
    <property type="project" value="InterPro"/>
</dbReference>
<evidence type="ECO:0000259" key="2">
    <source>
        <dbReference type="PROSITE" id="PS51737"/>
    </source>
</evidence>
<dbReference type="SUPFAM" id="SSF53041">
    <property type="entry name" value="Resolvase-like"/>
    <property type="match status" value="1"/>
</dbReference>
<organism evidence="3 4">
    <name type="scientific">Congzhengia minquanensis</name>
    <dbReference type="NCBI Taxonomy" id="2763657"/>
    <lineage>
        <taxon>Bacteria</taxon>
        <taxon>Bacillati</taxon>
        <taxon>Bacillota</taxon>
        <taxon>Clostridia</taxon>
        <taxon>Eubacteriales</taxon>
        <taxon>Oscillospiraceae</taxon>
        <taxon>Congzhengia</taxon>
    </lineage>
</organism>
<dbReference type="Pfam" id="PF07508">
    <property type="entry name" value="Recombinase"/>
    <property type="match status" value="1"/>
</dbReference>
<dbReference type="InterPro" id="IPR025827">
    <property type="entry name" value="Zn_ribbon_recom_dom"/>
</dbReference>
<dbReference type="Gene3D" id="3.40.50.1390">
    <property type="entry name" value="Resolvase, N-terminal catalytic domain"/>
    <property type="match status" value="1"/>
</dbReference>
<dbReference type="Proteomes" id="UP000611762">
    <property type="component" value="Unassembled WGS sequence"/>
</dbReference>
<dbReference type="CDD" id="cd00338">
    <property type="entry name" value="Ser_Recombinase"/>
    <property type="match status" value="1"/>
</dbReference>